<sequence>MKLNTIPMTAQIPSGFAMPMCGHTSVVRQGFATTSVVRERRAAVITGDVKGDMGLAAYVPGTSAWSPPLS</sequence>
<organism evidence="1 2">
    <name type="scientific">Nocardioides anomalus</name>
    <dbReference type="NCBI Taxonomy" id="2712223"/>
    <lineage>
        <taxon>Bacteria</taxon>
        <taxon>Bacillati</taxon>
        <taxon>Actinomycetota</taxon>
        <taxon>Actinomycetes</taxon>
        <taxon>Propionibacteriales</taxon>
        <taxon>Nocardioidaceae</taxon>
        <taxon>Nocardioides</taxon>
    </lineage>
</organism>
<proteinExistence type="predicted"/>
<protein>
    <submittedName>
        <fullName evidence="1">Uncharacterized protein</fullName>
    </submittedName>
</protein>
<accession>A0A6G6WFF5</accession>
<dbReference type="EMBL" id="CP049257">
    <property type="protein sequence ID" value="QIG43936.1"/>
    <property type="molecule type" value="Genomic_DNA"/>
</dbReference>
<evidence type="ECO:0000313" key="2">
    <source>
        <dbReference type="Proteomes" id="UP000502996"/>
    </source>
</evidence>
<gene>
    <name evidence="1" type="ORF">G5V58_15190</name>
</gene>
<dbReference type="RefSeq" id="WP_165234389.1">
    <property type="nucleotide sequence ID" value="NZ_CP049257.1"/>
</dbReference>
<name>A0A6G6WFF5_9ACTN</name>
<keyword evidence="2" id="KW-1185">Reference proteome</keyword>
<reference evidence="1 2" key="1">
    <citation type="submission" date="2020-02" db="EMBL/GenBank/DDBJ databases">
        <title>Full genome sequence of Nocardioides sp. R-3366.</title>
        <authorList>
            <person name="Im W.-T."/>
        </authorList>
    </citation>
    <scope>NUCLEOTIDE SEQUENCE [LARGE SCALE GENOMIC DNA]</scope>
    <source>
        <strain evidence="1 2">R-3366</strain>
    </source>
</reference>
<dbReference type="KEGG" id="nano:G5V58_15190"/>
<dbReference type="AlphaFoldDB" id="A0A6G6WFF5"/>
<dbReference type="Proteomes" id="UP000502996">
    <property type="component" value="Chromosome"/>
</dbReference>
<evidence type="ECO:0000313" key="1">
    <source>
        <dbReference type="EMBL" id="QIG43936.1"/>
    </source>
</evidence>